<organism evidence="1 2">
    <name type="scientific">Cohnella pontilimi</name>
    <dbReference type="NCBI Taxonomy" id="2564100"/>
    <lineage>
        <taxon>Bacteria</taxon>
        <taxon>Bacillati</taxon>
        <taxon>Bacillota</taxon>
        <taxon>Bacilli</taxon>
        <taxon>Bacillales</taxon>
        <taxon>Paenibacillaceae</taxon>
        <taxon>Cohnella</taxon>
    </lineage>
</organism>
<comment type="caution">
    <text evidence="1">The sequence shown here is derived from an EMBL/GenBank/DDBJ whole genome shotgun (WGS) entry which is preliminary data.</text>
</comment>
<dbReference type="Proteomes" id="UP000309673">
    <property type="component" value="Unassembled WGS sequence"/>
</dbReference>
<gene>
    <name evidence="1" type="ORF">E5161_09570</name>
</gene>
<keyword evidence="2" id="KW-1185">Reference proteome</keyword>
<dbReference type="RefSeq" id="WP_136777501.1">
    <property type="nucleotide sequence ID" value="NZ_SUPK01000004.1"/>
</dbReference>
<proteinExistence type="predicted"/>
<sequence>MSEQKRPRAGRNIRIKVTDDISHTGLTEQQYDVLEKFHEKMENEQAIDEASNFDLEDNKNNESKLSTLEEKIVLSISETQDIDVQRIREVIRAYKELYKKQTGKVI</sequence>
<protein>
    <submittedName>
        <fullName evidence="1">Uncharacterized protein</fullName>
    </submittedName>
</protein>
<dbReference type="AlphaFoldDB" id="A0A4U0FBN1"/>
<evidence type="ECO:0000313" key="2">
    <source>
        <dbReference type="Proteomes" id="UP000309673"/>
    </source>
</evidence>
<reference evidence="1 2" key="1">
    <citation type="submission" date="2019-04" db="EMBL/GenBank/DDBJ databases">
        <title>Cohnella sp. nov., isolated from soil.</title>
        <authorList>
            <person name="Kim W."/>
        </authorList>
    </citation>
    <scope>NUCLEOTIDE SEQUENCE [LARGE SCALE GENOMIC DNA]</scope>
    <source>
        <strain evidence="1 2">CAU 1483</strain>
    </source>
</reference>
<name>A0A4U0FBN1_9BACL</name>
<evidence type="ECO:0000313" key="1">
    <source>
        <dbReference type="EMBL" id="TJY42246.1"/>
    </source>
</evidence>
<accession>A0A4U0FBN1</accession>
<dbReference type="OrthoDB" id="2878969at2"/>
<dbReference type="EMBL" id="SUPK01000004">
    <property type="protein sequence ID" value="TJY42246.1"/>
    <property type="molecule type" value="Genomic_DNA"/>
</dbReference>